<dbReference type="InterPro" id="IPR036236">
    <property type="entry name" value="Znf_C2H2_sf"/>
</dbReference>
<reference evidence="15" key="1">
    <citation type="submission" date="2020-06" db="EMBL/GenBank/DDBJ databases">
        <authorList>
            <consortium name="Wellcome Sanger Institute Data Sharing"/>
        </authorList>
    </citation>
    <scope>NUCLEOTIDE SEQUENCE [LARGE SCALE GENOMIC DNA]</scope>
</reference>
<comment type="function">
    <text evidence="1">May be involved in transcriptional regulation.</text>
</comment>
<keyword evidence="11" id="KW-0539">Nucleus</keyword>
<sequence length="384" mass="43872">MAESETECDTPGLDTLGSECVIAHSHVDLHYKAEMEIRTEEKQGLFFGKVLLKTESEHVVKVESDHRGRIYVIHDAHSLQCNKCGEIFGNMADLHQHFETHKDLNPYICVHCGESFAVETSPKQLLKIHMKEKPHGVEIMGKDVMDAFSLKSHQMIHLPDRLRMRHLKKHQEVHAQEKPYTCGQCGKDFVMTSNMKQQQKTHATVVLIDQPNQCAQYSKCSAATTMLREHHRIHSGKKPYKYNMCRRSYLKIGTRGFNHSSSFSHHHKTHLQNPVFSPPQPGKPLTHGSPLKQQVHQPGDQPYMCLHCDKGFNQSLSLSRHQRVHSEGKTYNFAPKGFRNNAFPKPHILSVEKPYMGSQCGKGFNHSSSLSRHHRIHVDQSAHI</sequence>
<dbReference type="PROSITE" id="PS00028">
    <property type="entry name" value="ZINC_FINGER_C2H2_1"/>
    <property type="match status" value="2"/>
</dbReference>
<feature type="region of interest" description="Disordered" evidence="13">
    <location>
        <begin position="260"/>
        <end position="297"/>
    </location>
</feature>
<dbReference type="SMART" id="SM00355">
    <property type="entry name" value="ZnF_C2H2"/>
    <property type="match status" value="5"/>
</dbReference>
<keyword evidence="8" id="KW-0805">Transcription regulation</keyword>
<dbReference type="Gene3D" id="3.30.160.60">
    <property type="entry name" value="Classic Zinc Finger"/>
    <property type="match status" value="5"/>
</dbReference>
<evidence type="ECO:0000256" key="2">
    <source>
        <dbReference type="ARBA" id="ARBA00004123"/>
    </source>
</evidence>
<keyword evidence="10" id="KW-0804">Transcription</keyword>
<feature type="domain" description="C2H2-type" evidence="14">
    <location>
        <begin position="180"/>
        <end position="203"/>
    </location>
</feature>
<dbReference type="GO" id="GO:0008270">
    <property type="term" value="F:zinc ion binding"/>
    <property type="evidence" value="ECO:0007669"/>
    <property type="project" value="UniProtKB-KW"/>
</dbReference>
<evidence type="ECO:0000313" key="15">
    <source>
        <dbReference type="Ensembl" id="ENSGWIP00000028863.1"/>
    </source>
</evidence>
<keyword evidence="9" id="KW-0238">DNA-binding</keyword>
<evidence type="ECO:0000313" key="16">
    <source>
        <dbReference type="Proteomes" id="UP000694680"/>
    </source>
</evidence>
<dbReference type="AlphaFoldDB" id="A0A8C5GDW1"/>
<dbReference type="PANTHER" id="PTHR24377">
    <property type="entry name" value="IP01015P-RELATED"/>
    <property type="match status" value="1"/>
</dbReference>
<dbReference type="GO" id="GO:0005634">
    <property type="term" value="C:nucleus"/>
    <property type="evidence" value="ECO:0007669"/>
    <property type="project" value="UniProtKB-SubCell"/>
</dbReference>
<evidence type="ECO:0000256" key="1">
    <source>
        <dbReference type="ARBA" id="ARBA00003767"/>
    </source>
</evidence>
<dbReference type="InterPro" id="IPR013087">
    <property type="entry name" value="Znf_C2H2_type"/>
</dbReference>
<feature type="domain" description="C2H2-type" evidence="14">
    <location>
        <begin position="212"/>
        <end position="239"/>
    </location>
</feature>
<dbReference type="SUPFAM" id="SSF57667">
    <property type="entry name" value="beta-beta-alpha zinc fingers"/>
    <property type="match status" value="5"/>
</dbReference>
<keyword evidence="7" id="KW-0862">Zinc</keyword>
<evidence type="ECO:0000256" key="12">
    <source>
        <dbReference type="PROSITE-ProRule" id="PRU00042"/>
    </source>
</evidence>
<evidence type="ECO:0000256" key="9">
    <source>
        <dbReference type="ARBA" id="ARBA00023125"/>
    </source>
</evidence>
<dbReference type="PROSITE" id="PS50157">
    <property type="entry name" value="ZINC_FINGER_C2H2_2"/>
    <property type="match status" value="6"/>
</dbReference>
<keyword evidence="5" id="KW-0677">Repeat</keyword>
<evidence type="ECO:0000256" key="5">
    <source>
        <dbReference type="ARBA" id="ARBA00022737"/>
    </source>
</evidence>
<dbReference type="GO" id="GO:0003677">
    <property type="term" value="F:DNA binding"/>
    <property type="evidence" value="ECO:0007669"/>
    <property type="project" value="UniProtKB-KW"/>
</dbReference>
<name>A0A8C5GDW1_GOUWI</name>
<feature type="domain" description="C2H2-type" evidence="14">
    <location>
        <begin position="79"/>
        <end position="106"/>
    </location>
</feature>
<feature type="domain" description="C2H2-type" evidence="14">
    <location>
        <begin position="303"/>
        <end position="330"/>
    </location>
</feature>
<dbReference type="Pfam" id="PF00096">
    <property type="entry name" value="zf-C2H2"/>
    <property type="match status" value="2"/>
</dbReference>
<evidence type="ECO:0000256" key="7">
    <source>
        <dbReference type="ARBA" id="ARBA00022833"/>
    </source>
</evidence>
<feature type="domain" description="C2H2-type" evidence="14">
    <location>
        <begin position="107"/>
        <end position="134"/>
    </location>
</feature>
<dbReference type="Proteomes" id="UP000694680">
    <property type="component" value="Chromosome 22"/>
</dbReference>
<reference evidence="15" key="3">
    <citation type="submission" date="2025-09" db="UniProtKB">
        <authorList>
            <consortium name="Ensembl"/>
        </authorList>
    </citation>
    <scope>IDENTIFICATION</scope>
</reference>
<proteinExistence type="inferred from homology"/>
<evidence type="ECO:0000256" key="4">
    <source>
        <dbReference type="ARBA" id="ARBA00022723"/>
    </source>
</evidence>
<accession>A0A8C5GDW1</accession>
<reference evidence="15" key="2">
    <citation type="submission" date="2025-08" db="UniProtKB">
        <authorList>
            <consortium name="Ensembl"/>
        </authorList>
    </citation>
    <scope>IDENTIFICATION</scope>
</reference>
<dbReference type="Ensembl" id="ENSGWIT00000031519.1">
    <property type="protein sequence ID" value="ENSGWIP00000028863.1"/>
    <property type="gene ID" value="ENSGWIG00000015104.1"/>
</dbReference>
<evidence type="ECO:0000256" key="11">
    <source>
        <dbReference type="ARBA" id="ARBA00023242"/>
    </source>
</evidence>
<evidence type="ECO:0000259" key="14">
    <source>
        <dbReference type="PROSITE" id="PS50157"/>
    </source>
</evidence>
<protein>
    <recommendedName>
        <fullName evidence="14">C2H2-type domain-containing protein</fullName>
    </recommendedName>
</protein>
<comment type="similarity">
    <text evidence="3">Belongs to the krueppel C2H2-type zinc-finger protein family.</text>
</comment>
<feature type="region of interest" description="Disordered" evidence="13">
    <location>
        <begin position="364"/>
        <end position="384"/>
    </location>
</feature>
<evidence type="ECO:0000256" key="6">
    <source>
        <dbReference type="ARBA" id="ARBA00022771"/>
    </source>
</evidence>
<comment type="subcellular location">
    <subcellularLocation>
        <location evidence="2">Nucleus</location>
    </subcellularLocation>
</comment>
<dbReference type="InterPro" id="IPR050826">
    <property type="entry name" value="Krueppel_C2H2_ZnFinger"/>
</dbReference>
<keyword evidence="4" id="KW-0479">Metal-binding</keyword>
<evidence type="ECO:0000256" key="8">
    <source>
        <dbReference type="ARBA" id="ARBA00023015"/>
    </source>
</evidence>
<keyword evidence="6 12" id="KW-0863">Zinc-finger</keyword>
<dbReference type="FunFam" id="3.30.160.60:FF:000771">
    <property type="entry name" value="zinc finger protein 648"/>
    <property type="match status" value="2"/>
</dbReference>
<dbReference type="FunFam" id="3.30.160.60:FF:002343">
    <property type="entry name" value="Zinc finger protein 33A"/>
    <property type="match status" value="1"/>
</dbReference>
<organism evidence="15 16">
    <name type="scientific">Gouania willdenowi</name>
    <name type="common">Blunt-snouted clingfish</name>
    <name type="synonym">Lepadogaster willdenowi</name>
    <dbReference type="NCBI Taxonomy" id="441366"/>
    <lineage>
        <taxon>Eukaryota</taxon>
        <taxon>Metazoa</taxon>
        <taxon>Chordata</taxon>
        <taxon>Craniata</taxon>
        <taxon>Vertebrata</taxon>
        <taxon>Euteleostomi</taxon>
        <taxon>Actinopterygii</taxon>
        <taxon>Neopterygii</taxon>
        <taxon>Teleostei</taxon>
        <taxon>Neoteleostei</taxon>
        <taxon>Acanthomorphata</taxon>
        <taxon>Ovalentaria</taxon>
        <taxon>Blenniimorphae</taxon>
        <taxon>Blenniiformes</taxon>
        <taxon>Gobiesocoidei</taxon>
        <taxon>Gobiesocidae</taxon>
        <taxon>Gobiesocinae</taxon>
        <taxon>Gouania</taxon>
    </lineage>
</organism>
<feature type="domain" description="C2H2-type" evidence="14">
    <location>
        <begin position="355"/>
        <end position="382"/>
    </location>
</feature>
<evidence type="ECO:0000256" key="13">
    <source>
        <dbReference type="SAM" id="MobiDB-lite"/>
    </source>
</evidence>
<evidence type="ECO:0000256" key="3">
    <source>
        <dbReference type="ARBA" id="ARBA00006991"/>
    </source>
</evidence>
<keyword evidence="16" id="KW-1185">Reference proteome</keyword>
<evidence type="ECO:0000256" key="10">
    <source>
        <dbReference type="ARBA" id="ARBA00023163"/>
    </source>
</evidence>